<accession>A0A1I5R086</accession>
<dbReference type="Proteomes" id="UP000199031">
    <property type="component" value="Unassembled WGS sequence"/>
</dbReference>
<name>A0A1I5R086_9BACT</name>
<dbReference type="AlphaFoldDB" id="A0A1I5R086"/>
<keyword evidence="2" id="KW-1185">Reference proteome</keyword>
<evidence type="ECO:0000313" key="2">
    <source>
        <dbReference type="Proteomes" id="UP000199031"/>
    </source>
</evidence>
<protein>
    <submittedName>
        <fullName evidence="1">Uncharacterized protein</fullName>
    </submittedName>
</protein>
<organism evidence="1 2">
    <name type="scientific">Parafilimonas terrae</name>
    <dbReference type="NCBI Taxonomy" id="1465490"/>
    <lineage>
        <taxon>Bacteria</taxon>
        <taxon>Pseudomonadati</taxon>
        <taxon>Bacteroidota</taxon>
        <taxon>Chitinophagia</taxon>
        <taxon>Chitinophagales</taxon>
        <taxon>Chitinophagaceae</taxon>
        <taxon>Parafilimonas</taxon>
    </lineage>
</organism>
<dbReference type="EMBL" id="FOXQ01000001">
    <property type="protein sequence ID" value="SFP51974.1"/>
    <property type="molecule type" value="Genomic_DNA"/>
</dbReference>
<dbReference type="STRING" id="1465490.SAMN05444277_1013"/>
<evidence type="ECO:0000313" key="1">
    <source>
        <dbReference type="EMBL" id="SFP51974.1"/>
    </source>
</evidence>
<dbReference type="RefSeq" id="WP_090653372.1">
    <property type="nucleotide sequence ID" value="NZ_FOXQ01000001.1"/>
</dbReference>
<gene>
    <name evidence="1" type="ORF">SAMN05444277_1013</name>
</gene>
<dbReference type="OrthoDB" id="9808343at2"/>
<reference evidence="1 2" key="1">
    <citation type="submission" date="2016-10" db="EMBL/GenBank/DDBJ databases">
        <authorList>
            <person name="de Groot N.N."/>
        </authorList>
    </citation>
    <scope>NUCLEOTIDE SEQUENCE [LARGE SCALE GENOMIC DNA]</scope>
    <source>
        <strain evidence="1 2">DSM 28286</strain>
    </source>
</reference>
<sequence>MNIILKVKQPGRKQALIENKVIVIEDIGSQPSAQRLIEAIVQQQVEEYNSKPLEKNILPFLSQSQTEEQAASGKINFGSIYNENKADFEQAKQTALQAFEDGMFAFFVNDEEITSLATILELQENSIITFIRLTFLAGSYW</sequence>
<proteinExistence type="predicted"/>